<reference evidence="2" key="1">
    <citation type="submission" date="2020-09" db="EMBL/GenBank/DDBJ databases">
        <title>Genome-Enabled Discovery of Anthraquinone Biosynthesis in Senna tora.</title>
        <authorList>
            <person name="Kang S.-H."/>
            <person name="Pandey R.P."/>
            <person name="Lee C.-M."/>
            <person name="Sim J.-S."/>
            <person name="Jeong J.-T."/>
            <person name="Choi B.-S."/>
            <person name="Jung M."/>
            <person name="Ginzburg D."/>
            <person name="Zhao K."/>
            <person name="Won S.Y."/>
            <person name="Oh T.-J."/>
            <person name="Yu Y."/>
            <person name="Kim N.-H."/>
            <person name="Lee O.R."/>
            <person name="Lee T.-H."/>
            <person name="Bashyal P."/>
            <person name="Kim T.-S."/>
            <person name="Lee W.-H."/>
            <person name="Kawkins C."/>
            <person name="Kim C.-K."/>
            <person name="Kim J.S."/>
            <person name="Ahn B.O."/>
            <person name="Rhee S.Y."/>
            <person name="Sohng J.K."/>
        </authorList>
    </citation>
    <scope>NUCLEOTIDE SEQUENCE</scope>
    <source>
        <tissue evidence="2">Leaf</tissue>
    </source>
</reference>
<keyword evidence="1" id="KW-0732">Signal</keyword>
<feature type="signal peptide" evidence="1">
    <location>
        <begin position="1"/>
        <end position="20"/>
    </location>
</feature>
<organism evidence="2 3">
    <name type="scientific">Senna tora</name>
    <dbReference type="NCBI Taxonomy" id="362788"/>
    <lineage>
        <taxon>Eukaryota</taxon>
        <taxon>Viridiplantae</taxon>
        <taxon>Streptophyta</taxon>
        <taxon>Embryophyta</taxon>
        <taxon>Tracheophyta</taxon>
        <taxon>Spermatophyta</taxon>
        <taxon>Magnoliopsida</taxon>
        <taxon>eudicotyledons</taxon>
        <taxon>Gunneridae</taxon>
        <taxon>Pentapetalae</taxon>
        <taxon>rosids</taxon>
        <taxon>fabids</taxon>
        <taxon>Fabales</taxon>
        <taxon>Fabaceae</taxon>
        <taxon>Caesalpinioideae</taxon>
        <taxon>Cassia clade</taxon>
        <taxon>Senna</taxon>
    </lineage>
</organism>
<evidence type="ECO:0000313" key="3">
    <source>
        <dbReference type="Proteomes" id="UP000634136"/>
    </source>
</evidence>
<accession>A0A834WJ80</accession>
<comment type="caution">
    <text evidence="2">The sequence shown here is derived from an EMBL/GenBank/DDBJ whole genome shotgun (WGS) entry which is preliminary data.</text>
</comment>
<name>A0A834WJ80_9FABA</name>
<feature type="chain" id="PRO_5032870669" evidence="1">
    <location>
        <begin position="21"/>
        <end position="92"/>
    </location>
</feature>
<sequence>MELLVAVGCFWLILMSLSFGDNTTIVADDALYACNNKFAAEFGSSASRIQYDLSSSSFSSSDSLPPSKSLLREHKFCTVGECNNPSKMDHVE</sequence>
<dbReference type="EMBL" id="JAAIUW010000007">
    <property type="protein sequence ID" value="KAF7824842.1"/>
    <property type="molecule type" value="Genomic_DNA"/>
</dbReference>
<protein>
    <submittedName>
        <fullName evidence="2">Uncharacterized protein</fullName>
    </submittedName>
</protein>
<proteinExistence type="predicted"/>
<evidence type="ECO:0000256" key="1">
    <source>
        <dbReference type="SAM" id="SignalP"/>
    </source>
</evidence>
<evidence type="ECO:0000313" key="2">
    <source>
        <dbReference type="EMBL" id="KAF7824842.1"/>
    </source>
</evidence>
<keyword evidence="3" id="KW-1185">Reference proteome</keyword>
<gene>
    <name evidence="2" type="ORF">G2W53_022986</name>
</gene>
<dbReference type="AlphaFoldDB" id="A0A834WJ80"/>
<dbReference type="Proteomes" id="UP000634136">
    <property type="component" value="Unassembled WGS sequence"/>
</dbReference>